<dbReference type="OrthoDB" id="7775092at2"/>
<dbReference type="EMBL" id="CP006650">
    <property type="protein sequence ID" value="AGT08885.1"/>
    <property type="molecule type" value="Genomic_DNA"/>
</dbReference>
<protein>
    <submittedName>
        <fullName evidence="1">Type III secretion system protein</fullName>
    </submittedName>
</protein>
<accession>S5XZL5</accession>
<name>S5XZL5_PARAH</name>
<gene>
    <name evidence="1" type="ORF">JCM7686_1784</name>
</gene>
<dbReference type="Proteomes" id="UP000015480">
    <property type="component" value="Chromosome"/>
</dbReference>
<evidence type="ECO:0000313" key="1">
    <source>
        <dbReference type="EMBL" id="AGT08885.1"/>
    </source>
</evidence>
<dbReference type="AlphaFoldDB" id="S5XZL5"/>
<dbReference type="HOGENOM" id="CLU_2288804_0_0_5"/>
<keyword evidence="2" id="KW-1185">Reference proteome</keyword>
<dbReference type="PATRIC" id="fig|1367847.3.peg.1767"/>
<dbReference type="STRING" id="1367847.JCM7686_1784"/>
<organism evidence="1 2">
    <name type="scientific">Paracoccus aminophilus JCM 7686</name>
    <dbReference type="NCBI Taxonomy" id="1367847"/>
    <lineage>
        <taxon>Bacteria</taxon>
        <taxon>Pseudomonadati</taxon>
        <taxon>Pseudomonadota</taxon>
        <taxon>Alphaproteobacteria</taxon>
        <taxon>Rhodobacterales</taxon>
        <taxon>Paracoccaceae</taxon>
        <taxon>Paracoccus</taxon>
    </lineage>
</organism>
<reference evidence="1 2" key="1">
    <citation type="journal article" date="2014" name="BMC Genomics">
        <title>Architecture and functions of a multipartite genome of the methylotrophic bacterium Paracoccus aminophilus JCM 7686, containing primary and secondary chromids.</title>
        <authorList>
            <person name="Dziewit L."/>
            <person name="Czarnecki J."/>
            <person name="Wibberg D."/>
            <person name="Radlinska M."/>
            <person name="Mrozek P."/>
            <person name="Szymczak M."/>
            <person name="Schluter A."/>
            <person name="Puhler A."/>
            <person name="Bartosik D."/>
        </authorList>
    </citation>
    <scope>NUCLEOTIDE SEQUENCE [LARGE SCALE GENOMIC DNA]</scope>
    <source>
        <strain evidence="1">JCM 7686</strain>
    </source>
</reference>
<dbReference type="KEGG" id="pami:JCM7686_1784"/>
<evidence type="ECO:0000313" key="2">
    <source>
        <dbReference type="Proteomes" id="UP000015480"/>
    </source>
</evidence>
<proteinExistence type="predicted"/>
<dbReference type="RefSeq" id="WP_020950523.1">
    <property type="nucleotide sequence ID" value="NC_022041.1"/>
</dbReference>
<sequence>MNTTPISDDQTDDLHLMMAAAILCGQRGVETDLMPIFDSWAQIYPQDALANIGRGLHMIGTGNATSGYEMIAEAARSSATRAEQARDVLASLAQDLPDLAR</sequence>